<keyword evidence="4" id="KW-0012">Acyltransferase</keyword>
<feature type="transmembrane region" description="Helical" evidence="2">
    <location>
        <begin position="248"/>
        <end position="266"/>
    </location>
</feature>
<feature type="transmembrane region" description="Helical" evidence="2">
    <location>
        <begin position="147"/>
        <end position="167"/>
    </location>
</feature>
<reference evidence="4 5" key="1">
    <citation type="submission" date="2021-01" db="EMBL/GenBank/DDBJ databases">
        <title>Whole genome shotgun sequence of Plantactinospora endophytica NBRC 110450.</title>
        <authorList>
            <person name="Komaki H."/>
            <person name="Tamura T."/>
        </authorList>
    </citation>
    <scope>NUCLEOTIDE SEQUENCE [LARGE SCALE GENOMIC DNA]</scope>
    <source>
        <strain evidence="4 5">NBRC 110450</strain>
    </source>
</reference>
<dbReference type="RefSeq" id="WP_203871221.1">
    <property type="nucleotide sequence ID" value="NZ_BONW01000049.1"/>
</dbReference>
<sequence length="417" mass="42930">MSVLDRRRTDSAAPDTSAPAGGGSRDRGVDGLRAYAIGGVVFGHWLVTALVLGPDGALRTASPLAAMPALVPVTWLLQTLGLFFFVSGYASARSFGTAAARGLGTAGWLRRRLGRLGGPVLFLVGGWLLVLAVAALLGTPAGTLRTAATLVVSPLWFLLPLVVLIACTGPLRRALHRYGPVRLAVPAVALVTLSDLAGRVGDPSGWPVPLPGDGAWRVPVAVLAGWLLPYLLGMALADGRLGGRRTAVGLLLGGAAGMAVLGWAGYPLSAVGVPGDGMSNLDPPSLFAVCLALAQISVALLVRPTLGRVLARPARWAPVQRLNAVAVSVYLWHQSTLLGVTALAALAARLADTGAVPGLHTAPDGPGWVLARLAWLPLLALVLSVLVGRRRRPPTVPGQRPPAGPDGAPNAMHRYGQ</sequence>
<feature type="compositionally biased region" description="Basic and acidic residues" evidence="1">
    <location>
        <begin position="1"/>
        <end position="10"/>
    </location>
</feature>
<feature type="transmembrane region" description="Helical" evidence="2">
    <location>
        <begin position="120"/>
        <end position="141"/>
    </location>
</feature>
<proteinExistence type="predicted"/>
<protein>
    <submittedName>
        <fullName evidence="4">Acyltransferase</fullName>
    </submittedName>
</protein>
<feature type="region of interest" description="Disordered" evidence="1">
    <location>
        <begin position="392"/>
        <end position="417"/>
    </location>
</feature>
<keyword evidence="5" id="KW-1185">Reference proteome</keyword>
<dbReference type="GO" id="GO:0016746">
    <property type="term" value="F:acyltransferase activity"/>
    <property type="evidence" value="ECO:0007669"/>
    <property type="project" value="UniProtKB-KW"/>
</dbReference>
<dbReference type="InterPro" id="IPR002656">
    <property type="entry name" value="Acyl_transf_3_dom"/>
</dbReference>
<gene>
    <name evidence="4" type="ORF">Pen02_78300</name>
</gene>
<comment type="caution">
    <text evidence="4">The sequence shown here is derived from an EMBL/GenBank/DDBJ whole genome shotgun (WGS) entry which is preliminary data.</text>
</comment>
<feature type="transmembrane region" description="Helical" evidence="2">
    <location>
        <begin position="65"/>
        <end position="86"/>
    </location>
</feature>
<evidence type="ECO:0000256" key="1">
    <source>
        <dbReference type="SAM" id="MobiDB-lite"/>
    </source>
</evidence>
<feature type="domain" description="Acyltransferase 3" evidence="3">
    <location>
        <begin position="28"/>
        <end position="360"/>
    </location>
</feature>
<feature type="transmembrane region" description="Helical" evidence="2">
    <location>
        <begin position="286"/>
        <end position="306"/>
    </location>
</feature>
<keyword evidence="2" id="KW-0472">Membrane</keyword>
<feature type="transmembrane region" description="Helical" evidence="2">
    <location>
        <begin position="327"/>
        <end position="348"/>
    </location>
</feature>
<keyword evidence="4" id="KW-0808">Transferase</keyword>
<evidence type="ECO:0000259" key="3">
    <source>
        <dbReference type="Pfam" id="PF01757"/>
    </source>
</evidence>
<evidence type="ECO:0000313" key="4">
    <source>
        <dbReference type="EMBL" id="GIG92894.1"/>
    </source>
</evidence>
<accession>A0ABQ4EDX6</accession>
<feature type="region of interest" description="Disordered" evidence="1">
    <location>
        <begin position="1"/>
        <end position="25"/>
    </location>
</feature>
<evidence type="ECO:0000256" key="2">
    <source>
        <dbReference type="SAM" id="Phobius"/>
    </source>
</evidence>
<name>A0ABQ4EDX6_9ACTN</name>
<keyword evidence="2" id="KW-0812">Transmembrane</keyword>
<feature type="transmembrane region" description="Helical" evidence="2">
    <location>
        <begin position="34"/>
        <end position="53"/>
    </location>
</feature>
<dbReference type="EMBL" id="BONW01000049">
    <property type="protein sequence ID" value="GIG92894.1"/>
    <property type="molecule type" value="Genomic_DNA"/>
</dbReference>
<feature type="transmembrane region" description="Helical" evidence="2">
    <location>
        <begin position="368"/>
        <end position="387"/>
    </location>
</feature>
<feature type="compositionally biased region" description="Pro residues" evidence="1">
    <location>
        <begin position="394"/>
        <end position="404"/>
    </location>
</feature>
<dbReference type="Pfam" id="PF01757">
    <property type="entry name" value="Acyl_transf_3"/>
    <property type="match status" value="1"/>
</dbReference>
<feature type="transmembrane region" description="Helical" evidence="2">
    <location>
        <begin position="179"/>
        <end position="198"/>
    </location>
</feature>
<feature type="transmembrane region" description="Helical" evidence="2">
    <location>
        <begin position="218"/>
        <end position="236"/>
    </location>
</feature>
<dbReference type="Proteomes" id="UP000646749">
    <property type="component" value="Unassembled WGS sequence"/>
</dbReference>
<evidence type="ECO:0000313" key="5">
    <source>
        <dbReference type="Proteomes" id="UP000646749"/>
    </source>
</evidence>
<keyword evidence="2" id="KW-1133">Transmembrane helix</keyword>
<organism evidence="4 5">
    <name type="scientific">Plantactinospora endophytica</name>
    <dbReference type="NCBI Taxonomy" id="673535"/>
    <lineage>
        <taxon>Bacteria</taxon>
        <taxon>Bacillati</taxon>
        <taxon>Actinomycetota</taxon>
        <taxon>Actinomycetes</taxon>
        <taxon>Micromonosporales</taxon>
        <taxon>Micromonosporaceae</taxon>
        <taxon>Plantactinospora</taxon>
    </lineage>
</organism>